<dbReference type="Proteomes" id="UP000887580">
    <property type="component" value="Unplaced"/>
</dbReference>
<dbReference type="WBParaSite" id="PS1159_v2.g10102.t1">
    <property type="protein sequence ID" value="PS1159_v2.g10102.t1"/>
    <property type="gene ID" value="PS1159_v2.g10102"/>
</dbReference>
<reference evidence="2" key="1">
    <citation type="submission" date="2022-11" db="UniProtKB">
        <authorList>
            <consortium name="WormBaseParasite"/>
        </authorList>
    </citation>
    <scope>IDENTIFICATION</scope>
</reference>
<name>A0AC35ERI4_9BILA</name>
<organism evidence="1 2">
    <name type="scientific">Panagrolaimus sp. PS1159</name>
    <dbReference type="NCBI Taxonomy" id="55785"/>
    <lineage>
        <taxon>Eukaryota</taxon>
        <taxon>Metazoa</taxon>
        <taxon>Ecdysozoa</taxon>
        <taxon>Nematoda</taxon>
        <taxon>Chromadorea</taxon>
        <taxon>Rhabditida</taxon>
        <taxon>Tylenchina</taxon>
        <taxon>Panagrolaimomorpha</taxon>
        <taxon>Panagrolaimoidea</taxon>
        <taxon>Panagrolaimidae</taxon>
        <taxon>Panagrolaimus</taxon>
    </lineage>
</organism>
<accession>A0AC35ERI4</accession>
<proteinExistence type="predicted"/>
<sequence>MDGMPLTENHYLLCNCDGHRERLKAIMLKVKIGFLIGIPILKVAFNCILFLFVFDGREKIDDIENQMLQASCNVSDLMPWNEFYELYENCTFINKEINYTKEISHFHKNESDLNFHLKYVTADLKSIRNKMKLAMELQKEMREPCINKAAKEVILPSLKQYYLIAWIMVGISVILIGVMAVLIWKLKEHILQYLLYFIAFCWILYATLIWCHISTLNAVSEKIEFLMNFNIDDVVPKC</sequence>
<evidence type="ECO:0000313" key="1">
    <source>
        <dbReference type="Proteomes" id="UP000887580"/>
    </source>
</evidence>
<evidence type="ECO:0000313" key="2">
    <source>
        <dbReference type="WBParaSite" id="PS1159_v2.g10102.t1"/>
    </source>
</evidence>
<protein>
    <submittedName>
        <fullName evidence="2">Uncharacterized protein</fullName>
    </submittedName>
</protein>